<gene>
    <name evidence="2" type="ORF">FD22_GL000556</name>
</gene>
<organism evidence="2 3">
    <name type="scientific">Loigolactobacillus coryniformis subsp. coryniformis KCTC 3167 = DSM 20001</name>
    <dbReference type="NCBI Taxonomy" id="913848"/>
    <lineage>
        <taxon>Bacteria</taxon>
        <taxon>Bacillati</taxon>
        <taxon>Bacillota</taxon>
        <taxon>Bacilli</taxon>
        <taxon>Lactobacillales</taxon>
        <taxon>Lactobacillaceae</taxon>
        <taxon>Loigolactobacillus</taxon>
    </lineage>
</organism>
<evidence type="ECO:0000313" key="2">
    <source>
        <dbReference type="EMBL" id="KRK11896.1"/>
    </source>
</evidence>
<proteinExistence type="predicted"/>
<dbReference type="InterPro" id="IPR032874">
    <property type="entry name" value="DDE_dom"/>
</dbReference>
<dbReference type="EMBL" id="AZCN01000153">
    <property type="protein sequence ID" value="KRK11896.1"/>
    <property type="molecule type" value="Genomic_DNA"/>
</dbReference>
<sequence length="510" mass="58633">MKLKNTRTNSSVILGVQPTRIPRKKEIRVLTPLLTYLVQIIKFQRALIIFLLAQLIDIFDHSRLPSTDKPTYKRFNQFQVDDKLPILAADIGPESLNYEQLIIDYMTKTGKDLKPIRRRQGTVITFQNQRCPRCNAPSDYLYANNGKGNQLKCKICAFSFQNGDAQKKKAVVLRCPYCQHRLEAHHHRSNFDVLRCPNDQCSFRLKQIKQLSVAEAKQFKEQPSSFKVRYTFRNFKFDLKGLAASSPVQAKVDLSKIQASPEVLGLVLTYHINYGLSARRTAAIMYDVHGVKISHQTIHNYEEAVATVIRPFWANYPYELSNQLVGDETYVKVKGKWNYIFYFYDAVKKLILADYITPNRTTESAVVAINQVLQKMSERPADLQFVVDANPIYQVAQLYFAQQGINFKIKQVVGLTNKDPISKEYRFLKQTIERLNRSFKGNYRSATGFNSPTGSASYTALYSAAYNFLRPHEALDYKVPVHLPELDNKPRMYDKWLALIDLAQSQLPTA</sequence>
<dbReference type="PROSITE" id="PS50994">
    <property type="entry name" value="INTEGRASE"/>
    <property type="match status" value="1"/>
</dbReference>
<dbReference type="InterPro" id="IPR001584">
    <property type="entry name" value="Integrase_cat-core"/>
</dbReference>
<dbReference type="GO" id="GO:0015074">
    <property type="term" value="P:DNA integration"/>
    <property type="evidence" value="ECO:0007669"/>
    <property type="project" value="InterPro"/>
</dbReference>
<name>A0A0R1ERD6_9LACO</name>
<accession>A0A0R1ERD6</accession>
<dbReference type="Pfam" id="PF13610">
    <property type="entry name" value="DDE_Tnp_IS240"/>
    <property type="match status" value="1"/>
</dbReference>
<dbReference type="AlphaFoldDB" id="A0A0R1ERD6"/>
<evidence type="ECO:0000313" key="3">
    <source>
        <dbReference type="Proteomes" id="UP000051181"/>
    </source>
</evidence>
<dbReference type="Proteomes" id="UP000051181">
    <property type="component" value="Unassembled WGS sequence"/>
</dbReference>
<evidence type="ECO:0000259" key="1">
    <source>
        <dbReference type="PROSITE" id="PS50994"/>
    </source>
</evidence>
<reference evidence="2 3" key="1">
    <citation type="journal article" date="2015" name="Genome Announc.">
        <title>Expanding the biotechnology potential of lactobacilli through comparative genomics of 213 strains and associated genera.</title>
        <authorList>
            <person name="Sun Z."/>
            <person name="Harris H.M."/>
            <person name="McCann A."/>
            <person name="Guo C."/>
            <person name="Argimon S."/>
            <person name="Zhang W."/>
            <person name="Yang X."/>
            <person name="Jeffery I.B."/>
            <person name="Cooney J.C."/>
            <person name="Kagawa T.F."/>
            <person name="Liu W."/>
            <person name="Song Y."/>
            <person name="Salvetti E."/>
            <person name="Wrobel A."/>
            <person name="Rasinkangas P."/>
            <person name="Parkhill J."/>
            <person name="Rea M.C."/>
            <person name="O'Sullivan O."/>
            <person name="Ritari J."/>
            <person name="Douillard F.P."/>
            <person name="Paul Ross R."/>
            <person name="Yang R."/>
            <person name="Briner A.E."/>
            <person name="Felis G.E."/>
            <person name="de Vos W.M."/>
            <person name="Barrangou R."/>
            <person name="Klaenhammer T.R."/>
            <person name="Caufield P.W."/>
            <person name="Cui Y."/>
            <person name="Zhang H."/>
            <person name="O'Toole P.W."/>
        </authorList>
    </citation>
    <scope>NUCLEOTIDE SEQUENCE [LARGE SCALE GENOMIC DNA]</scope>
    <source>
        <strain evidence="2 3">DSM 20001</strain>
    </source>
</reference>
<dbReference type="SUPFAM" id="SSF53098">
    <property type="entry name" value="Ribonuclease H-like"/>
    <property type="match status" value="1"/>
</dbReference>
<dbReference type="InterPro" id="IPR012337">
    <property type="entry name" value="RNaseH-like_sf"/>
</dbReference>
<comment type="caution">
    <text evidence="2">The sequence shown here is derived from an EMBL/GenBank/DDBJ whole genome shotgun (WGS) entry which is preliminary data.</text>
</comment>
<protein>
    <submittedName>
        <fullName evidence="2">Integrase catalytic subunit</fullName>
    </submittedName>
</protein>
<feature type="domain" description="Integrase catalytic" evidence="1">
    <location>
        <begin position="313"/>
        <end position="488"/>
    </location>
</feature>
<dbReference type="PATRIC" id="fig|913848.6.peg.570"/>